<evidence type="ECO:0000313" key="2">
    <source>
        <dbReference type="Proteomes" id="UP000596079"/>
    </source>
</evidence>
<dbReference type="EMBL" id="CP060811">
    <property type="protein sequence ID" value="QQN88566.1"/>
    <property type="molecule type" value="Genomic_DNA"/>
</dbReference>
<reference evidence="1 2" key="1">
    <citation type="submission" date="2020-08" db="EMBL/GenBank/DDBJ databases">
        <title>Emergence of ISAba1-mediated novel tet(X) in Acinetobacter variabilis from a chicken farm.</title>
        <authorList>
            <person name="Peng K."/>
            <person name="Li R."/>
        </authorList>
    </citation>
    <scope>NUCLEOTIDE SEQUENCE [LARGE SCALE GENOMIC DNA]</scope>
    <source>
        <strain evidence="1 2">XM9F202-2</strain>
    </source>
</reference>
<name>A0A7T7WIY2_9GAMM</name>
<dbReference type="Pfam" id="PF09612">
    <property type="entry name" value="HtrL_YibB"/>
    <property type="match status" value="1"/>
</dbReference>
<evidence type="ECO:0008006" key="3">
    <source>
        <dbReference type="Google" id="ProtNLM"/>
    </source>
</evidence>
<protein>
    <recommendedName>
        <fullName evidence="3">Protein YibB</fullName>
    </recommendedName>
</protein>
<organism evidence="1 2">
    <name type="scientific">Acinetobacter variabilis</name>
    <dbReference type="NCBI Taxonomy" id="70346"/>
    <lineage>
        <taxon>Bacteria</taxon>
        <taxon>Pseudomonadati</taxon>
        <taxon>Pseudomonadota</taxon>
        <taxon>Gammaproteobacteria</taxon>
        <taxon>Moraxellales</taxon>
        <taxon>Moraxellaceae</taxon>
        <taxon>Acinetobacter</taxon>
    </lineage>
</organism>
<accession>A0A7T7WIY2</accession>
<dbReference type="RefSeq" id="WP_180053535.1">
    <property type="nucleotide sequence ID" value="NZ_CP060811.1"/>
</dbReference>
<dbReference type="Proteomes" id="UP000596079">
    <property type="component" value="Chromosome"/>
</dbReference>
<proteinExistence type="predicted"/>
<sequence length="286" mass="33513">MIDKSEITIVSAFFDIGRGNWSVEKGHPSYLQRSPEKYLDYFSNLAELENDMIIFTSSEFSEKIRKIRKNKKTIVVEIDINSKFSDCREKIKAVQNSSVFKNTVDPAQSRNPEYWSPDYVLVTNLKAYFVKKAITSKLVNTHLVAWVDFGYCRSKETLNGLVKWKYPFNEDKIHFFTINKNFKISKELVNESILRNQVFIIGGAIVGTKEKWLNFSNIVYNCQKKILLDSMVDDDQGVFMMAFLEDKDNIKLNYLGKNKWFNLFKLFDEKSKSNIFEKFKTLLRLN</sequence>
<dbReference type="InterPro" id="IPR011735">
    <property type="entry name" value="WlaTC/HtrL_glycosyltransf"/>
</dbReference>
<gene>
    <name evidence="1" type="ORF">IAQ69_02410</name>
</gene>
<dbReference type="AlphaFoldDB" id="A0A7T7WIY2"/>
<evidence type="ECO:0000313" key="1">
    <source>
        <dbReference type="EMBL" id="QQN88566.1"/>
    </source>
</evidence>